<organism evidence="4 5">
    <name type="scientific">Hallerella succinigenes</name>
    <dbReference type="NCBI Taxonomy" id="1896222"/>
    <lineage>
        <taxon>Bacteria</taxon>
        <taxon>Pseudomonadati</taxon>
        <taxon>Fibrobacterota</taxon>
        <taxon>Fibrobacteria</taxon>
        <taxon>Fibrobacterales</taxon>
        <taxon>Fibrobacteraceae</taxon>
        <taxon>Hallerella</taxon>
    </lineage>
</organism>
<keyword evidence="5" id="KW-1185">Reference proteome</keyword>
<dbReference type="Pfam" id="PF00535">
    <property type="entry name" value="Glycos_transf_2"/>
    <property type="match status" value="1"/>
</dbReference>
<evidence type="ECO:0000256" key="1">
    <source>
        <dbReference type="ARBA" id="ARBA00022676"/>
    </source>
</evidence>
<dbReference type="RefSeq" id="WP_100425570.1">
    <property type="nucleotide sequence ID" value="NZ_PGEX01000001.1"/>
</dbReference>
<protein>
    <submittedName>
        <fullName evidence="4">Glycosyltransferase involved in cell wall biosynthesis</fullName>
    </submittedName>
</protein>
<evidence type="ECO:0000256" key="2">
    <source>
        <dbReference type="ARBA" id="ARBA00022679"/>
    </source>
</evidence>
<keyword evidence="2 4" id="KW-0808">Transferase</keyword>
<name>A0A2M9A7D5_9BACT</name>
<dbReference type="EMBL" id="PGEX01000001">
    <property type="protein sequence ID" value="PJJ41619.1"/>
    <property type="molecule type" value="Genomic_DNA"/>
</dbReference>
<dbReference type="PANTHER" id="PTHR22916">
    <property type="entry name" value="GLYCOSYLTRANSFERASE"/>
    <property type="match status" value="1"/>
</dbReference>
<gene>
    <name evidence="4" type="ORF">BGX16_1604</name>
</gene>
<sequence length="327" mass="37754">MEKPLISIIVPIYRVEAYLSRCIDSILNQSYRNLEIILVDDGSPDSCPKICNEYAEKDARIRVVHKKNGGLSDARNAGIDIANGKYISFIDSDDYIHPEMISTLFDLLKSNDADISVCNFTPFTESVSPLNKAPTIDTLSGKDAAKRLYQSQYATQTVVAWDKLYKRSLFDHLRFKVGKFNEDEFFSYRALYLANKVVFTSQELYYYFIRTTGISKAITDPRSLNGLDAKIEAIQFYKENGSTDILRSAVLSFLNFSAKRYCFVCRQKGNHQELLGEIKKRHATVYCSNSSLLRISERFRARTFLFFPLLYWFFIKFDKAKRKFLTK</sequence>
<dbReference type="AlphaFoldDB" id="A0A2M9A7D5"/>
<dbReference type="Proteomes" id="UP000231134">
    <property type="component" value="Unassembled WGS sequence"/>
</dbReference>
<dbReference type="InterPro" id="IPR029044">
    <property type="entry name" value="Nucleotide-diphossugar_trans"/>
</dbReference>
<comment type="caution">
    <text evidence="4">The sequence shown here is derived from an EMBL/GenBank/DDBJ whole genome shotgun (WGS) entry which is preliminary data.</text>
</comment>
<evidence type="ECO:0000259" key="3">
    <source>
        <dbReference type="Pfam" id="PF00535"/>
    </source>
</evidence>
<dbReference type="GO" id="GO:0016758">
    <property type="term" value="F:hexosyltransferase activity"/>
    <property type="evidence" value="ECO:0007669"/>
    <property type="project" value="UniProtKB-ARBA"/>
</dbReference>
<feature type="domain" description="Glycosyltransferase 2-like" evidence="3">
    <location>
        <begin position="7"/>
        <end position="173"/>
    </location>
</feature>
<evidence type="ECO:0000313" key="5">
    <source>
        <dbReference type="Proteomes" id="UP000231134"/>
    </source>
</evidence>
<keyword evidence="1" id="KW-0328">Glycosyltransferase</keyword>
<dbReference type="OrthoDB" id="1114838at2"/>
<proteinExistence type="predicted"/>
<accession>A0A2M9A7D5</accession>
<dbReference type="InterPro" id="IPR001173">
    <property type="entry name" value="Glyco_trans_2-like"/>
</dbReference>
<reference evidence="4 5" key="1">
    <citation type="submission" date="2017-11" db="EMBL/GenBank/DDBJ databases">
        <title>Animal gut microbial communities from fecal samples from Wisconsin, USA.</title>
        <authorList>
            <person name="Neumann A."/>
        </authorList>
    </citation>
    <scope>NUCLEOTIDE SEQUENCE [LARGE SCALE GENOMIC DNA]</scope>
    <source>
        <strain evidence="4 5">UWS3</strain>
    </source>
</reference>
<dbReference type="CDD" id="cd00761">
    <property type="entry name" value="Glyco_tranf_GTA_type"/>
    <property type="match status" value="1"/>
</dbReference>
<evidence type="ECO:0000313" key="4">
    <source>
        <dbReference type="EMBL" id="PJJ41619.1"/>
    </source>
</evidence>
<dbReference type="PANTHER" id="PTHR22916:SF51">
    <property type="entry name" value="GLYCOSYLTRANSFERASE EPSH-RELATED"/>
    <property type="match status" value="1"/>
</dbReference>
<dbReference type="Gene3D" id="3.90.550.10">
    <property type="entry name" value="Spore Coat Polysaccharide Biosynthesis Protein SpsA, Chain A"/>
    <property type="match status" value="1"/>
</dbReference>
<dbReference type="SUPFAM" id="SSF53448">
    <property type="entry name" value="Nucleotide-diphospho-sugar transferases"/>
    <property type="match status" value="1"/>
</dbReference>